<dbReference type="AlphaFoldDB" id="A0A0G4F7E2"/>
<dbReference type="EMBL" id="CDMY01000381">
    <property type="protein sequence ID" value="CEM07939.1"/>
    <property type="molecule type" value="Genomic_DNA"/>
</dbReference>
<accession>A0A0G4F7E2</accession>
<dbReference type="InParanoid" id="A0A0G4F7E2"/>
<reference evidence="1 2" key="1">
    <citation type="submission" date="2014-11" db="EMBL/GenBank/DDBJ databases">
        <authorList>
            <person name="Zhu J."/>
            <person name="Qi W."/>
            <person name="Song R."/>
        </authorList>
    </citation>
    <scope>NUCLEOTIDE SEQUENCE [LARGE SCALE GENOMIC DNA]</scope>
</reference>
<name>A0A0G4F7E2_VITBC</name>
<proteinExistence type="predicted"/>
<keyword evidence="2" id="KW-1185">Reference proteome</keyword>
<protein>
    <submittedName>
        <fullName evidence="1">Uncharacterized protein</fullName>
    </submittedName>
</protein>
<sequence length="242" mass="27786">MDIEACELKREPDKGSLAEAISNSGFIERWFKKPPQESDERYSRAVGRIFLKPFGLFDPEKFFSLDQATVREILQYNTNAKLQERDFYTVKGIKGYDYRPYLLIDGTILTRRKGKAKLLNFFYPKPARYHFEMTPLYVGSGAFHPNAGPEGRPIGGGYIAPHLFDSEKPHHYDADKSLVTYWSPRSPQDFDVYEHDFDDCGLTDNLGIMALLRPKLRPKVKRIVVFCNSGTPIDKCNPFLGM</sequence>
<evidence type="ECO:0000313" key="2">
    <source>
        <dbReference type="Proteomes" id="UP000041254"/>
    </source>
</evidence>
<organism evidence="1 2">
    <name type="scientific">Vitrella brassicaformis (strain CCMP3155)</name>
    <dbReference type="NCBI Taxonomy" id="1169540"/>
    <lineage>
        <taxon>Eukaryota</taxon>
        <taxon>Sar</taxon>
        <taxon>Alveolata</taxon>
        <taxon>Colpodellida</taxon>
        <taxon>Vitrellaceae</taxon>
        <taxon>Vitrella</taxon>
    </lineage>
</organism>
<gene>
    <name evidence="1" type="ORF">Vbra_245</name>
</gene>
<dbReference type="VEuPathDB" id="CryptoDB:Vbra_245"/>
<dbReference type="Proteomes" id="UP000041254">
    <property type="component" value="Unassembled WGS sequence"/>
</dbReference>
<evidence type="ECO:0000313" key="1">
    <source>
        <dbReference type="EMBL" id="CEM07939.1"/>
    </source>
</evidence>